<name>A0A2H0U178_9BACT</name>
<gene>
    <name evidence="5" type="ORF">COU28_01605</name>
</gene>
<feature type="compositionally biased region" description="Pro residues" evidence="2">
    <location>
        <begin position="161"/>
        <end position="177"/>
    </location>
</feature>
<dbReference type="PANTHER" id="PTHR15856">
    <property type="entry name" value="PHD FINGER PROTEIN 20-RELATED"/>
    <property type="match status" value="1"/>
</dbReference>
<protein>
    <recommendedName>
        <fullName evidence="4">Tudor domain-containing protein</fullName>
    </recommendedName>
</protein>
<dbReference type="Pfam" id="PF15057">
    <property type="entry name" value="DUF4537"/>
    <property type="match status" value="1"/>
</dbReference>
<evidence type="ECO:0000313" key="5">
    <source>
        <dbReference type="EMBL" id="PIR78433.1"/>
    </source>
</evidence>
<dbReference type="SMART" id="SM00333">
    <property type="entry name" value="TUDOR"/>
    <property type="match status" value="4"/>
</dbReference>
<sequence length="314" mass="33409">MSQRLSLVVIATAFVLVGAGCSSTTTTTVQPNNTAPVQPATVEKAAFSAGDHVFAVWTSKTWYQATVDGACATGFNVTYYDNAKKCVAESDLIKDQVPSSASLKVGTKVIAQWTGTAYYDAEIIKVTGQTYSVRYYDNIEKDLSVSQLRLDPRVTSVVAPKPTPAPTPTPTPAPVVAPKPVTTPVVTPTPTPTPAPTPAPVTKNGFAVGNKVVAEWASNTTLYSATITSACDTGFNVKYYDGYEKCLKTSQMIKDLTSAATSYKVGSKVLAQYGSANVYYPATVTAIADKISIKYYDGVTADLTSSQMRMDVRK</sequence>
<feature type="domain" description="Tudor" evidence="4">
    <location>
        <begin position="101"/>
        <end position="156"/>
    </location>
</feature>
<dbReference type="GO" id="GO:0006357">
    <property type="term" value="P:regulation of transcription by RNA polymerase II"/>
    <property type="evidence" value="ECO:0007669"/>
    <property type="project" value="TreeGrafter"/>
</dbReference>
<accession>A0A2H0U178</accession>
<feature type="domain" description="Tudor" evidence="4">
    <location>
        <begin position="261"/>
        <end position="314"/>
    </location>
</feature>
<dbReference type="PROSITE" id="PS51257">
    <property type="entry name" value="PROKAR_LIPOPROTEIN"/>
    <property type="match status" value="1"/>
</dbReference>
<feature type="signal peptide" evidence="3">
    <location>
        <begin position="1"/>
        <end position="24"/>
    </location>
</feature>
<evidence type="ECO:0000313" key="6">
    <source>
        <dbReference type="Proteomes" id="UP000230852"/>
    </source>
</evidence>
<dbReference type="InterPro" id="IPR002999">
    <property type="entry name" value="Tudor"/>
</dbReference>
<feature type="chain" id="PRO_5013749098" description="Tudor domain-containing protein" evidence="3">
    <location>
        <begin position="25"/>
        <end position="314"/>
    </location>
</feature>
<dbReference type="InterPro" id="IPR032770">
    <property type="entry name" value="DUF4537"/>
</dbReference>
<dbReference type="Proteomes" id="UP000230852">
    <property type="component" value="Unassembled WGS sequence"/>
</dbReference>
<dbReference type="AlphaFoldDB" id="A0A2H0U178"/>
<dbReference type="InterPro" id="IPR043449">
    <property type="entry name" value="PHF20-like"/>
</dbReference>
<dbReference type="SUPFAM" id="SSF63748">
    <property type="entry name" value="Tudor/PWWP/MBT"/>
    <property type="match status" value="1"/>
</dbReference>
<reference evidence="6" key="1">
    <citation type="submission" date="2017-09" db="EMBL/GenBank/DDBJ databases">
        <title>Depth-based differentiation of microbial function through sediment-hosted aquifers and enrichment of novel symbionts in the deep terrestrial subsurface.</title>
        <authorList>
            <person name="Probst A.J."/>
            <person name="Ladd B."/>
            <person name="Jarett J.K."/>
            <person name="Geller-Mcgrath D.E."/>
            <person name="Sieber C.M.K."/>
            <person name="Emerson J.B."/>
            <person name="Anantharaman K."/>
            <person name="Thomas B.C."/>
            <person name="Malmstrom R."/>
            <person name="Stieglmeier M."/>
            <person name="Klingl A."/>
            <person name="Woyke T."/>
            <person name="Ryan C.M."/>
            <person name="Banfield J.F."/>
        </authorList>
    </citation>
    <scope>NUCLEOTIDE SEQUENCE [LARGE SCALE GENOMIC DNA]</scope>
</reference>
<evidence type="ECO:0000256" key="2">
    <source>
        <dbReference type="SAM" id="MobiDB-lite"/>
    </source>
</evidence>
<dbReference type="EMBL" id="PFBU01000030">
    <property type="protein sequence ID" value="PIR78433.1"/>
    <property type="molecule type" value="Genomic_DNA"/>
</dbReference>
<feature type="domain" description="Tudor" evidence="4">
    <location>
        <begin position="45"/>
        <end position="100"/>
    </location>
</feature>
<dbReference type="GO" id="GO:0044545">
    <property type="term" value="C:NSL complex"/>
    <property type="evidence" value="ECO:0007669"/>
    <property type="project" value="TreeGrafter"/>
</dbReference>
<keyword evidence="3" id="KW-0732">Signal</keyword>
<dbReference type="Gene3D" id="2.30.30.140">
    <property type="match status" value="4"/>
</dbReference>
<keyword evidence="1" id="KW-0677">Repeat</keyword>
<dbReference type="PANTHER" id="PTHR15856:SF51">
    <property type="entry name" value="MBD-R2"/>
    <property type="match status" value="1"/>
</dbReference>
<evidence type="ECO:0000259" key="4">
    <source>
        <dbReference type="SMART" id="SM00333"/>
    </source>
</evidence>
<feature type="domain" description="Tudor" evidence="4">
    <location>
        <begin position="204"/>
        <end position="260"/>
    </location>
</feature>
<evidence type="ECO:0000256" key="1">
    <source>
        <dbReference type="ARBA" id="ARBA00022737"/>
    </source>
</evidence>
<proteinExistence type="predicted"/>
<feature type="region of interest" description="Disordered" evidence="2">
    <location>
        <begin position="157"/>
        <end position="181"/>
    </location>
</feature>
<comment type="caution">
    <text evidence="5">The sequence shown here is derived from an EMBL/GenBank/DDBJ whole genome shotgun (WGS) entry which is preliminary data.</text>
</comment>
<organism evidence="5 6">
    <name type="scientific">Candidatus Magasanikbacteria bacterium CG10_big_fil_rev_8_21_14_0_10_36_16</name>
    <dbReference type="NCBI Taxonomy" id="1974645"/>
    <lineage>
        <taxon>Bacteria</taxon>
        <taxon>Candidatus Magasanikiibacteriota</taxon>
    </lineage>
</organism>
<evidence type="ECO:0000256" key="3">
    <source>
        <dbReference type="SAM" id="SignalP"/>
    </source>
</evidence>